<name>X0XL95_9ZZZZ</name>
<gene>
    <name evidence="4" type="ORF">S01H1_53648</name>
</gene>
<dbReference type="PANTHER" id="PTHR30004">
    <property type="entry name" value="4-HYDROXYTHREONINE-4-PHOSPHATE DEHYDROGENASE"/>
    <property type="match status" value="1"/>
</dbReference>
<dbReference type="Pfam" id="PF04166">
    <property type="entry name" value="PdxA"/>
    <property type="match status" value="1"/>
</dbReference>
<dbReference type="GO" id="GO:0046872">
    <property type="term" value="F:metal ion binding"/>
    <property type="evidence" value="ECO:0007669"/>
    <property type="project" value="UniProtKB-KW"/>
</dbReference>
<dbReference type="SUPFAM" id="SSF53659">
    <property type="entry name" value="Isocitrate/Isopropylmalate dehydrogenase-like"/>
    <property type="match status" value="1"/>
</dbReference>
<keyword evidence="1" id="KW-0479">Metal-binding</keyword>
<dbReference type="PANTHER" id="PTHR30004:SF6">
    <property type="entry name" value="D-THREONATE 4-PHOSPHATE DEHYDROGENASE"/>
    <property type="match status" value="1"/>
</dbReference>
<evidence type="ECO:0000256" key="2">
    <source>
        <dbReference type="ARBA" id="ARBA00023002"/>
    </source>
</evidence>
<keyword evidence="2" id="KW-0560">Oxidoreductase</keyword>
<comment type="caution">
    <text evidence="4">The sequence shown here is derived from an EMBL/GenBank/DDBJ whole genome shotgun (WGS) entry which is preliminary data.</text>
</comment>
<accession>X0XL95</accession>
<evidence type="ECO:0000256" key="3">
    <source>
        <dbReference type="ARBA" id="ARBA00023027"/>
    </source>
</evidence>
<sequence>MPGPRPVIAVTLGDPAGVGPEIIVGSWTETVVHDWCRPVVFGHPEILRRAVRLWQTKLDVVEIDSPGQAEPSPGVIPCVPCVSDDALEVPPGTIDARAGQAAYDAVVKAVGMALDGQVDAVATAPLHKEAWNRAGHDYPGHTELLAKLCNVSDYAMML</sequence>
<feature type="non-terminal residue" evidence="4">
    <location>
        <position position="158"/>
    </location>
</feature>
<reference evidence="4" key="1">
    <citation type="journal article" date="2014" name="Front. Microbiol.">
        <title>High frequency of phylogenetically diverse reductive dehalogenase-homologous genes in deep subseafloor sedimentary metagenomes.</title>
        <authorList>
            <person name="Kawai M."/>
            <person name="Futagami T."/>
            <person name="Toyoda A."/>
            <person name="Takaki Y."/>
            <person name="Nishi S."/>
            <person name="Hori S."/>
            <person name="Arai W."/>
            <person name="Tsubouchi T."/>
            <person name="Morono Y."/>
            <person name="Uchiyama I."/>
            <person name="Ito T."/>
            <person name="Fujiyama A."/>
            <person name="Inagaki F."/>
            <person name="Takami H."/>
        </authorList>
    </citation>
    <scope>NUCLEOTIDE SEQUENCE</scope>
    <source>
        <strain evidence="4">Expedition CK06-06</strain>
    </source>
</reference>
<keyword evidence="3" id="KW-0520">NAD</keyword>
<dbReference type="GO" id="GO:0016491">
    <property type="term" value="F:oxidoreductase activity"/>
    <property type="evidence" value="ECO:0007669"/>
    <property type="project" value="UniProtKB-KW"/>
</dbReference>
<dbReference type="AlphaFoldDB" id="X0XL95"/>
<evidence type="ECO:0008006" key="5">
    <source>
        <dbReference type="Google" id="ProtNLM"/>
    </source>
</evidence>
<evidence type="ECO:0000313" key="4">
    <source>
        <dbReference type="EMBL" id="GAG25751.1"/>
    </source>
</evidence>
<dbReference type="EMBL" id="BARS01034753">
    <property type="protein sequence ID" value="GAG25751.1"/>
    <property type="molecule type" value="Genomic_DNA"/>
</dbReference>
<dbReference type="InterPro" id="IPR005255">
    <property type="entry name" value="PdxA_fam"/>
</dbReference>
<evidence type="ECO:0000256" key="1">
    <source>
        <dbReference type="ARBA" id="ARBA00022723"/>
    </source>
</evidence>
<dbReference type="GO" id="GO:0051287">
    <property type="term" value="F:NAD binding"/>
    <property type="evidence" value="ECO:0007669"/>
    <property type="project" value="InterPro"/>
</dbReference>
<protein>
    <recommendedName>
        <fullName evidence="5">4-hydroxythreonine-4-phosphate dehydrogenase</fullName>
    </recommendedName>
</protein>
<proteinExistence type="predicted"/>
<dbReference type="Gene3D" id="3.40.718.10">
    <property type="entry name" value="Isopropylmalate Dehydrogenase"/>
    <property type="match status" value="1"/>
</dbReference>
<organism evidence="4">
    <name type="scientific">marine sediment metagenome</name>
    <dbReference type="NCBI Taxonomy" id="412755"/>
    <lineage>
        <taxon>unclassified sequences</taxon>
        <taxon>metagenomes</taxon>
        <taxon>ecological metagenomes</taxon>
    </lineage>
</organism>